<dbReference type="SUPFAM" id="SSF52172">
    <property type="entry name" value="CheY-like"/>
    <property type="match status" value="1"/>
</dbReference>
<dbReference type="InterPro" id="IPR011006">
    <property type="entry name" value="CheY-like_superfamily"/>
</dbReference>
<dbReference type="Gene3D" id="2.40.50.1020">
    <property type="entry name" value="LytTr DNA-binding domain"/>
    <property type="match status" value="1"/>
</dbReference>
<dbReference type="PANTHER" id="PTHR37299">
    <property type="entry name" value="TRANSCRIPTIONAL REGULATOR-RELATED"/>
    <property type="match status" value="1"/>
</dbReference>
<dbReference type="Pfam" id="PF04397">
    <property type="entry name" value="LytTR"/>
    <property type="match status" value="1"/>
</dbReference>
<evidence type="ECO:0000259" key="2">
    <source>
        <dbReference type="PROSITE" id="PS50110"/>
    </source>
</evidence>
<name>A0A975A135_9BACT</name>
<evidence type="ECO:0000259" key="3">
    <source>
        <dbReference type="PROSITE" id="PS50930"/>
    </source>
</evidence>
<dbReference type="GO" id="GO:0003677">
    <property type="term" value="F:DNA binding"/>
    <property type="evidence" value="ECO:0007669"/>
    <property type="project" value="InterPro"/>
</dbReference>
<dbReference type="CDD" id="cd17532">
    <property type="entry name" value="REC_LytTR_AlgR-like"/>
    <property type="match status" value="1"/>
</dbReference>
<dbReference type="SMART" id="SM00448">
    <property type="entry name" value="REC"/>
    <property type="match status" value="1"/>
</dbReference>
<gene>
    <name evidence="4" type="ORF">JR347_01680</name>
</gene>
<dbReference type="PANTHER" id="PTHR37299:SF1">
    <property type="entry name" value="STAGE 0 SPORULATION PROTEIN A HOMOLOG"/>
    <property type="match status" value="1"/>
</dbReference>
<feature type="domain" description="Response regulatory" evidence="2">
    <location>
        <begin position="4"/>
        <end position="115"/>
    </location>
</feature>
<sequence length="250" mass="28346">MKIDCIIVDDEKLARELLMEFLEPHPNIEVVAQCSNGKDAVEKIETLQPQLIFLDVQMPGIDGFDVLESLDHKPYVIFTTAYDQYAIKAFDKNAIDYLLKPLDEERFNLAVNRASERIKADESNVEELISSIRGSLDSSDGKYSTHLFVQKSEKLLNLEVKDILHLEASGDYTVLTTKNDQFLSSSGIGKLEGKLDPEVFIRIHRSTIINLNCLKEIEKHFNGGLIVKMQNGKSFPVSRTYAKQIRKKVV</sequence>
<feature type="domain" description="HTH LytTR-type" evidence="3">
    <location>
        <begin position="147"/>
        <end position="250"/>
    </location>
</feature>
<dbReference type="PROSITE" id="PS50930">
    <property type="entry name" value="HTH_LYTTR"/>
    <property type="match status" value="1"/>
</dbReference>
<accession>A0A975A135</accession>
<evidence type="ECO:0000313" key="5">
    <source>
        <dbReference type="Proteomes" id="UP000662783"/>
    </source>
</evidence>
<dbReference type="EMBL" id="CP070608">
    <property type="protein sequence ID" value="QSE97825.1"/>
    <property type="molecule type" value="Genomic_DNA"/>
</dbReference>
<dbReference type="InterPro" id="IPR001789">
    <property type="entry name" value="Sig_transdc_resp-reg_receiver"/>
</dbReference>
<dbReference type="InterPro" id="IPR007492">
    <property type="entry name" value="LytTR_DNA-bd_dom"/>
</dbReference>
<dbReference type="RefSeq" id="WP_205722333.1">
    <property type="nucleotide sequence ID" value="NZ_CP070608.1"/>
</dbReference>
<evidence type="ECO:0000313" key="4">
    <source>
        <dbReference type="EMBL" id="QSE97825.1"/>
    </source>
</evidence>
<keyword evidence="1" id="KW-0597">Phosphoprotein</keyword>
<dbReference type="Pfam" id="PF00072">
    <property type="entry name" value="Response_reg"/>
    <property type="match status" value="1"/>
</dbReference>
<dbReference type="FunFam" id="3.40.50.2300:FF:000051">
    <property type="entry name" value="Two-component response regulator yehT"/>
    <property type="match status" value="1"/>
</dbReference>
<proteinExistence type="predicted"/>
<evidence type="ECO:0000256" key="1">
    <source>
        <dbReference type="PROSITE-ProRule" id="PRU00169"/>
    </source>
</evidence>
<dbReference type="PROSITE" id="PS50110">
    <property type="entry name" value="RESPONSE_REGULATORY"/>
    <property type="match status" value="1"/>
</dbReference>
<dbReference type="InterPro" id="IPR046947">
    <property type="entry name" value="LytR-like"/>
</dbReference>
<protein>
    <submittedName>
        <fullName evidence="4">Response regulator transcription factor</fullName>
    </submittedName>
</protein>
<dbReference type="SMART" id="SM00850">
    <property type="entry name" value="LytTR"/>
    <property type="match status" value="1"/>
</dbReference>
<dbReference type="AlphaFoldDB" id="A0A975A135"/>
<keyword evidence="5" id="KW-1185">Reference proteome</keyword>
<dbReference type="GO" id="GO:0000156">
    <property type="term" value="F:phosphorelay response regulator activity"/>
    <property type="evidence" value="ECO:0007669"/>
    <property type="project" value="InterPro"/>
</dbReference>
<feature type="modified residue" description="4-aspartylphosphate" evidence="1">
    <location>
        <position position="55"/>
    </location>
</feature>
<organism evidence="4 5">
    <name type="scientific">Fulvivirga lutea</name>
    <dbReference type="NCBI Taxonomy" id="2810512"/>
    <lineage>
        <taxon>Bacteria</taxon>
        <taxon>Pseudomonadati</taxon>
        <taxon>Bacteroidota</taxon>
        <taxon>Cytophagia</taxon>
        <taxon>Cytophagales</taxon>
        <taxon>Fulvivirgaceae</taxon>
        <taxon>Fulvivirga</taxon>
    </lineage>
</organism>
<dbReference type="Proteomes" id="UP000662783">
    <property type="component" value="Chromosome"/>
</dbReference>
<reference evidence="4" key="1">
    <citation type="submission" date="2021-02" db="EMBL/GenBank/DDBJ databases">
        <title>Fulvivirga sp. S481 isolated from sea water.</title>
        <authorList>
            <person name="Bae S.S."/>
            <person name="Baek K."/>
        </authorList>
    </citation>
    <scope>NUCLEOTIDE SEQUENCE</scope>
    <source>
        <strain evidence="4">S481</strain>
    </source>
</reference>
<dbReference type="Gene3D" id="3.40.50.2300">
    <property type="match status" value="1"/>
</dbReference>
<dbReference type="KEGG" id="fuv:JR347_01680"/>